<dbReference type="PANTHER" id="PTHR19879:SF9">
    <property type="entry name" value="TRANSCRIPTION INITIATION FACTOR TFIID SUBUNIT 5"/>
    <property type="match status" value="1"/>
</dbReference>
<reference evidence="6 7" key="1">
    <citation type="submission" date="2018-02" db="EMBL/GenBank/DDBJ databases">
        <authorList>
            <person name="Cohen D.B."/>
            <person name="Kent A.D."/>
        </authorList>
    </citation>
    <scope>NUCLEOTIDE SEQUENCE [LARGE SCALE GENOMIC DNA]</scope>
    <source>
        <strain evidence="6 7">ULC007</strain>
    </source>
</reference>
<evidence type="ECO:0000313" key="7">
    <source>
        <dbReference type="Proteomes" id="UP000238634"/>
    </source>
</evidence>
<evidence type="ECO:0000259" key="4">
    <source>
        <dbReference type="Pfam" id="PF00931"/>
    </source>
</evidence>
<feature type="repeat" description="WD" evidence="3">
    <location>
        <begin position="1059"/>
        <end position="1100"/>
    </location>
</feature>
<feature type="repeat" description="WD" evidence="3">
    <location>
        <begin position="678"/>
        <end position="719"/>
    </location>
</feature>
<dbReference type="InterPro" id="IPR001680">
    <property type="entry name" value="WD40_rpt"/>
</dbReference>
<organism evidence="6 7">
    <name type="scientific">Phormidesmis priestleyi ULC007</name>
    <dbReference type="NCBI Taxonomy" id="1920490"/>
    <lineage>
        <taxon>Bacteria</taxon>
        <taxon>Bacillati</taxon>
        <taxon>Cyanobacteriota</taxon>
        <taxon>Cyanophyceae</taxon>
        <taxon>Leptolyngbyales</taxon>
        <taxon>Leptolyngbyaceae</taxon>
        <taxon>Phormidesmis</taxon>
    </lineage>
</organism>
<dbReference type="AlphaFoldDB" id="A0A2T1DMA3"/>
<evidence type="ECO:0000256" key="1">
    <source>
        <dbReference type="ARBA" id="ARBA00022574"/>
    </source>
</evidence>
<evidence type="ECO:0000313" key="6">
    <source>
        <dbReference type="EMBL" id="PSB21592.1"/>
    </source>
</evidence>
<feature type="repeat" description="WD" evidence="3">
    <location>
        <begin position="891"/>
        <end position="932"/>
    </location>
</feature>
<comment type="caution">
    <text evidence="6">The sequence shown here is derived from an EMBL/GenBank/DDBJ whole genome shotgun (WGS) entry which is preliminary data.</text>
</comment>
<dbReference type="PRINTS" id="PR00364">
    <property type="entry name" value="DISEASERSIST"/>
</dbReference>
<proteinExistence type="predicted"/>
<dbReference type="SUPFAM" id="SSF141571">
    <property type="entry name" value="Pentapeptide repeat-like"/>
    <property type="match status" value="1"/>
</dbReference>
<dbReference type="Proteomes" id="UP000238634">
    <property type="component" value="Unassembled WGS sequence"/>
</dbReference>
<keyword evidence="7" id="KW-1185">Reference proteome</keyword>
<dbReference type="Pfam" id="PF00400">
    <property type="entry name" value="WD40"/>
    <property type="match status" value="14"/>
</dbReference>
<dbReference type="InterPro" id="IPR036322">
    <property type="entry name" value="WD40_repeat_dom_sf"/>
</dbReference>
<feature type="repeat" description="WD" evidence="3">
    <location>
        <begin position="552"/>
        <end position="593"/>
    </location>
</feature>
<feature type="repeat" description="WD" evidence="3">
    <location>
        <begin position="594"/>
        <end position="635"/>
    </location>
</feature>
<evidence type="ECO:0000256" key="3">
    <source>
        <dbReference type="PROSITE-ProRule" id="PRU00221"/>
    </source>
</evidence>
<dbReference type="Pfam" id="PF00931">
    <property type="entry name" value="NB-ARC"/>
    <property type="match status" value="1"/>
</dbReference>
<dbReference type="InterPro" id="IPR002182">
    <property type="entry name" value="NB-ARC"/>
</dbReference>
<feature type="repeat" description="WD" evidence="3">
    <location>
        <begin position="975"/>
        <end position="1016"/>
    </location>
</feature>
<dbReference type="GO" id="GO:0043531">
    <property type="term" value="F:ADP binding"/>
    <property type="evidence" value="ECO:0007669"/>
    <property type="project" value="InterPro"/>
</dbReference>
<feature type="repeat" description="WD" evidence="3">
    <location>
        <begin position="933"/>
        <end position="974"/>
    </location>
</feature>
<protein>
    <submittedName>
        <fullName evidence="6">NACHT domain-containing protein</fullName>
    </submittedName>
</protein>
<feature type="repeat" description="WD" evidence="3">
    <location>
        <begin position="762"/>
        <end position="803"/>
    </location>
</feature>
<dbReference type="InterPro" id="IPR020472">
    <property type="entry name" value="WD40_PAC1"/>
</dbReference>
<dbReference type="STRING" id="1920490.GCA_001895925_01612"/>
<feature type="domain" description="vWA-MoxR associated protein N-terminal HTH" evidence="5">
    <location>
        <begin position="1"/>
        <end position="80"/>
    </location>
</feature>
<feature type="repeat" description="WD" evidence="3">
    <location>
        <begin position="1101"/>
        <end position="1142"/>
    </location>
</feature>
<feature type="repeat" description="WD" evidence="3">
    <location>
        <begin position="1017"/>
        <end position="1058"/>
    </location>
</feature>
<dbReference type="PROSITE" id="PS50082">
    <property type="entry name" value="WD_REPEATS_2"/>
    <property type="match status" value="14"/>
</dbReference>
<accession>A0A2T1DMA3</accession>
<dbReference type="InterPro" id="IPR058651">
    <property type="entry name" value="HTH_VMAP-M9"/>
</dbReference>
<dbReference type="PROSITE" id="PS50294">
    <property type="entry name" value="WD_REPEATS_REGION"/>
    <property type="match status" value="14"/>
</dbReference>
<feature type="repeat" description="WD" evidence="3">
    <location>
        <begin position="846"/>
        <end position="878"/>
    </location>
</feature>
<dbReference type="SUPFAM" id="SSF52540">
    <property type="entry name" value="P-loop containing nucleoside triphosphate hydrolases"/>
    <property type="match status" value="1"/>
</dbReference>
<dbReference type="InterPro" id="IPR019775">
    <property type="entry name" value="WD40_repeat_CS"/>
</dbReference>
<evidence type="ECO:0000259" key="5">
    <source>
        <dbReference type="Pfam" id="PF26355"/>
    </source>
</evidence>
<dbReference type="PROSITE" id="PS50231">
    <property type="entry name" value="RICIN_B_LECTIN"/>
    <property type="match status" value="1"/>
</dbReference>
<dbReference type="PRINTS" id="PR00320">
    <property type="entry name" value="GPROTEINBRPT"/>
</dbReference>
<dbReference type="InterPro" id="IPR015943">
    <property type="entry name" value="WD40/YVTN_repeat-like_dom_sf"/>
</dbReference>
<dbReference type="OrthoDB" id="434800at2"/>
<dbReference type="RefSeq" id="WP_073069442.1">
    <property type="nucleotide sequence ID" value="NZ_MPPI01000002.1"/>
</dbReference>
<dbReference type="Gene3D" id="3.40.50.300">
    <property type="entry name" value="P-loop containing nucleotide triphosphate hydrolases"/>
    <property type="match status" value="1"/>
</dbReference>
<dbReference type="EMBL" id="PVWG01000002">
    <property type="protein sequence ID" value="PSB21592.1"/>
    <property type="molecule type" value="Genomic_DNA"/>
</dbReference>
<keyword evidence="2" id="KW-0677">Repeat</keyword>
<feature type="domain" description="NB-ARC" evidence="4">
    <location>
        <begin position="116"/>
        <end position="215"/>
    </location>
</feature>
<dbReference type="CDD" id="cd00200">
    <property type="entry name" value="WD40"/>
    <property type="match status" value="2"/>
</dbReference>
<feature type="repeat" description="WD" evidence="3">
    <location>
        <begin position="804"/>
        <end position="845"/>
    </location>
</feature>
<dbReference type="SMART" id="SM00320">
    <property type="entry name" value="WD40"/>
    <property type="match status" value="14"/>
</dbReference>
<dbReference type="Gene3D" id="2.130.10.10">
    <property type="entry name" value="YVTN repeat-like/Quinoprotein amine dehydrogenase"/>
    <property type="match status" value="6"/>
</dbReference>
<dbReference type="SUPFAM" id="SSF50978">
    <property type="entry name" value="WD40 repeat-like"/>
    <property type="match status" value="2"/>
</dbReference>
<keyword evidence="1 3" id="KW-0853">WD repeat</keyword>
<dbReference type="Pfam" id="PF26355">
    <property type="entry name" value="HTH_VMAP-M9"/>
    <property type="match status" value="1"/>
</dbReference>
<sequence length="1184" mass="131308">MTIEEALAVVEQILERGRLNKVEELVLRQSWEGLSYGEIARLSGYEAGYIKDTGYKLWNVLSKAYGVKVSKHNLQGVLKRAVKDDLTAIQNSKPKTQNRTDWGDAIDVSIFYGRTQEITTLQHWILEDRCRLVTLLGMGGMGKTALSVKLAEQMQGEFDAVIWRSLRDTPAIADLLTTLIRFLSPHQDLSQEIGDKISQLVELLRRSRCLIILDNFDALLEGGKRAGAYRDGYQEYGELLKRVGEIAHQSCVVLTSREKPQEVSALEGEKLPIRTWSLAGVDAIAGHHILDAKGLTSSRVDTAKLIEHYRGNPLALKIAATSIQDLFSSDIGQFLEQGTVVFNGIGSLLTQQMARLSDLEAQVMDWLAINREAVLPSELRADIVPELSSSKLVEVLESLRWRSLIESSPIGFTLQPVVMEFVTERLIEQVSHEIITQSPQRFLSHALVKAQAKDYIRDTQIRVIVRPVVEQLLAVFRVPKAIEHHLTQLLVNLQESAESGYGGGNLLNLFRHLGTDLTGYDFSQLQIRQADLRDINLHHVNFAHAEFIDCSFAATFGGITSVAFSPDGQLLATSDTNGDTQLWNASQGQQLGVFKGHAGWVWRVIFSSDQQTLASCGQDHTIRLWNIHTGQLRSILHGHTSIVTDIAFSPDAQQLASSSEDQTIKLWDVETGQCLKTFYGHGACVWSVIFHPHDRTLISAGEDNAIKVWDIATENCLKTLIGHQQWVKTIVLSSDGQMLISGSFDSTIKLWDLHTERCLETLVGHQGVVFSVSLSPDGKILASGSYDQTVKLWSLQTGECVRTLQKHTNRVWSVGFHPQKDLLASGGDDHTARLWDIYTGQCTKTVQGHSNSIYTIALNPTNCLLASGHEDQTIRLWKGDFKSPTQPCTILRGHTNRVFSVAFSPDGSVLVSASLDRTLKLWNVHTGKCLNTLQGHTSWVWAIAFSPDGTLLASASYDQTVKLWDAHTGKCLRTLSGHTSSVLAIAFSPDGQWLASSGYEQIIKLWDVSTGECFQTLEAHTNRVWAVVFSPDAQRLATCGDDQTIKLWDIKTGDCLQTLHGHTSQVLSIIFDQKGNKLISSSADTTIRVWDVATGECLNLLQGHQNWVWSIVLTNDDRTLLSGSQDETIQSWDLTTGQHLQRLQAPRPYEKMNIKGAIGLTQAQKATVFSLGAIASEAENRTVI</sequence>
<name>A0A2T1DMA3_9CYAN</name>
<gene>
    <name evidence="6" type="ORF">C7B65_03135</name>
</gene>
<feature type="repeat" description="WD" evidence="3">
    <location>
        <begin position="720"/>
        <end position="761"/>
    </location>
</feature>
<dbReference type="PANTHER" id="PTHR19879">
    <property type="entry name" value="TRANSCRIPTION INITIATION FACTOR TFIID"/>
    <property type="match status" value="1"/>
</dbReference>
<evidence type="ECO:0000256" key="2">
    <source>
        <dbReference type="ARBA" id="ARBA00022737"/>
    </source>
</evidence>
<feature type="repeat" description="WD" evidence="3">
    <location>
        <begin position="636"/>
        <end position="677"/>
    </location>
</feature>
<dbReference type="PROSITE" id="PS00678">
    <property type="entry name" value="WD_REPEATS_1"/>
    <property type="match status" value="11"/>
</dbReference>
<reference evidence="6 7" key="2">
    <citation type="submission" date="2018-03" db="EMBL/GenBank/DDBJ databases">
        <title>The ancient ancestry and fast evolution of plastids.</title>
        <authorList>
            <person name="Moore K.R."/>
            <person name="Magnabosco C."/>
            <person name="Momper L."/>
            <person name="Gold D.A."/>
            <person name="Bosak T."/>
            <person name="Fournier G.P."/>
        </authorList>
    </citation>
    <scope>NUCLEOTIDE SEQUENCE [LARGE SCALE GENOMIC DNA]</scope>
    <source>
        <strain evidence="6 7">ULC007</strain>
    </source>
</reference>
<dbReference type="InterPro" id="IPR027417">
    <property type="entry name" value="P-loop_NTPase"/>
</dbReference>